<dbReference type="RefSeq" id="WP_376945053.1">
    <property type="nucleotide sequence ID" value="NZ_CP171449.1"/>
</dbReference>
<gene>
    <name evidence="1" type="ORF">ACFFGX_09140</name>
</gene>
<sequence length="98" mass="10904">MNEDQCYFLLALSQNTDIVVDLKADLIAAFRETRDCASVTDAQYLPLHHAMHDEVVALARRAKECGSNMPERIFHINANKALNIVMGIASGERDTLTT</sequence>
<name>A0ABV6SJP1_AZOPA</name>
<proteinExistence type="predicted"/>
<reference evidence="1 2" key="1">
    <citation type="submission" date="2024-09" db="EMBL/GenBank/DDBJ databases">
        <authorList>
            <person name="Sun Q."/>
            <person name="Mori K."/>
        </authorList>
    </citation>
    <scope>NUCLEOTIDE SEQUENCE [LARGE SCALE GENOMIC DNA]</scope>
    <source>
        <strain evidence="1 2">NCAIM B.01794</strain>
    </source>
</reference>
<protein>
    <submittedName>
        <fullName evidence="1">Uncharacterized protein</fullName>
    </submittedName>
</protein>
<dbReference type="Proteomes" id="UP001589891">
    <property type="component" value="Unassembled WGS sequence"/>
</dbReference>
<evidence type="ECO:0000313" key="2">
    <source>
        <dbReference type="Proteomes" id="UP001589891"/>
    </source>
</evidence>
<accession>A0ABV6SJP1</accession>
<dbReference type="EMBL" id="JBHLSS010000051">
    <property type="protein sequence ID" value="MFC0709748.1"/>
    <property type="molecule type" value="Genomic_DNA"/>
</dbReference>
<organism evidence="1 2">
    <name type="scientific">Azorhizophilus paspali</name>
    <name type="common">Azotobacter paspali</name>
    <dbReference type="NCBI Taxonomy" id="69963"/>
    <lineage>
        <taxon>Bacteria</taxon>
        <taxon>Pseudomonadati</taxon>
        <taxon>Pseudomonadota</taxon>
        <taxon>Gammaproteobacteria</taxon>
        <taxon>Pseudomonadales</taxon>
        <taxon>Pseudomonadaceae</taxon>
        <taxon>Azorhizophilus</taxon>
    </lineage>
</organism>
<comment type="caution">
    <text evidence="1">The sequence shown here is derived from an EMBL/GenBank/DDBJ whole genome shotgun (WGS) entry which is preliminary data.</text>
</comment>
<keyword evidence="2" id="KW-1185">Reference proteome</keyword>
<evidence type="ECO:0000313" key="1">
    <source>
        <dbReference type="EMBL" id="MFC0709748.1"/>
    </source>
</evidence>